<evidence type="ECO:0000256" key="6">
    <source>
        <dbReference type="ARBA" id="ARBA00023170"/>
    </source>
</evidence>
<evidence type="ECO:0000313" key="12">
    <source>
        <dbReference type="EMBL" id="KPP59564.1"/>
    </source>
</evidence>
<dbReference type="AlphaFoldDB" id="A0A0P7W9F0"/>
<organism evidence="12 14">
    <name type="scientific">Scleropages formosus</name>
    <name type="common">Asian bonytongue</name>
    <name type="synonym">Osteoglossum formosum</name>
    <dbReference type="NCBI Taxonomy" id="113540"/>
    <lineage>
        <taxon>Eukaryota</taxon>
        <taxon>Metazoa</taxon>
        <taxon>Chordata</taxon>
        <taxon>Craniata</taxon>
        <taxon>Vertebrata</taxon>
        <taxon>Euteleostomi</taxon>
        <taxon>Actinopterygii</taxon>
        <taxon>Neopterygii</taxon>
        <taxon>Teleostei</taxon>
        <taxon>Osteoglossocephala</taxon>
        <taxon>Osteoglossomorpha</taxon>
        <taxon>Osteoglossiformes</taxon>
        <taxon>Osteoglossidae</taxon>
        <taxon>Scleropages</taxon>
    </lineage>
</organism>
<dbReference type="OrthoDB" id="10011262at2759"/>
<sequence>MLPLVPRSDCDVINTCATTVIPPFYHLLSLLGTLGNLYSLWGCLRPSQPWSIGTIWVLNLAMCDLVYLASMPPWAVYLSTNYQWDLSHSVCILVNVLYFIGLTTNTMFICTISTDRFLAIAFPLESRMVRTPRNAVLVSVLLWAIAALLVYLQYPNILYWEHHDGTKYCGVLVISKLHVHRAAYSLLSYHIVQVSIPFLLVIPSYVRIMVRMRQSRQQWSMGTMQARDRTMWLIAVFIANFLISWVPGKLLYIISFVLFITMYESANPCWLASVINLLMEASQVLYCVNACLDPLIFHVHQGLGEQCQAALSWMVCWGKERMWSMEEKESRTTPAVMPISVVQLQGPGHNQATFLKQ</sequence>
<reference evidence="12 14" key="1">
    <citation type="submission" date="2015-08" db="EMBL/GenBank/DDBJ databases">
        <title>The genome of the Asian arowana (Scleropages formosus).</title>
        <authorList>
            <person name="Tan M.H."/>
            <person name="Gan H.M."/>
            <person name="Croft L.J."/>
            <person name="Austin C.M."/>
        </authorList>
    </citation>
    <scope>NUCLEOTIDE SEQUENCE [LARGE SCALE GENOMIC DNA]</scope>
    <source>
        <strain evidence="12">Aro1</strain>
    </source>
</reference>
<keyword evidence="2 9" id="KW-0812">Transmembrane</keyword>
<feature type="transmembrane region" description="Helical" evidence="10">
    <location>
        <begin position="96"/>
        <end position="114"/>
    </location>
</feature>
<dbReference type="Proteomes" id="UP000034805">
    <property type="component" value="Unassembled WGS sequence"/>
</dbReference>
<evidence type="ECO:0000256" key="9">
    <source>
        <dbReference type="RuleBase" id="RU000688"/>
    </source>
</evidence>
<evidence type="ECO:0000256" key="5">
    <source>
        <dbReference type="ARBA" id="ARBA00023136"/>
    </source>
</evidence>
<dbReference type="GO" id="GO:0005886">
    <property type="term" value="C:plasma membrane"/>
    <property type="evidence" value="ECO:0007669"/>
    <property type="project" value="TreeGrafter"/>
</dbReference>
<evidence type="ECO:0000256" key="8">
    <source>
        <dbReference type="ARBA" id="ARBA00023224"/>
    </source>
</evidence>
<proteinExistence type="inferred from homology"/>
<dbReference type="GeneTree" id="ENSGT01130000278308"/>
<dbReference type="PRINTS" id="PR00237">
    <property type="entry name" value="GPCRRHODOPSN"/>
</dbReference>
<dbReference type="GO" id="GO:0007200">
    <property type="term" value="P:phospholipase C-activating G protein-coupled receptor signaling pathway"/>
    <property type="evidence" value="ECO:0007669"/>
    <property type="project" value="TreeGrafter"/>
</dbReference>
<keyword evidence="5 10" id="KW-0472">Membrane</keyword>
<dbReference type="Pfam" id="PF00001">
    <property type="entry name" value="7tm_1"/>
    <property type="match status" value="1"/>
</dbReference>
<dbReference type="PROSITE" id="PS00237">
    <property type="entry name" value="G_PROTEIN_RECEP_F1_1"/>
    <property type="match status" value="1"/>
</dbReference>
<dbReference type="PANTHER" id="PTHR24232:SF82">
    <property type="entry name" value="P2Y PURINOCEPTOR 8-LIKE"/>
    <property type="match status" value="1"/>
</dbReference>
<dbReference type="Gene3D" id="1.20.1070.10">
    <property type="entry name" value="Rhodopsin 7-helix transmembrane proteins"/>
    <property type="match status" value="1"/>
</dbReference>
<gene>
    <name evidence="13" type="primary">LOC108941455</name>
    <name evidence="12" type="ORF">Z043_122504</name>
</gene>
<dbReference type="Proteomes" id="UP000694397">
    <property type="component" value="Chromosome 15"/>
</dbReference>
<dbReference type="InterPro" id="IPR000276">
    <property type="entry name" value="GPCR_Rhodpsn"/>
</dbReference>
<evidence type="ECO:0000256" key="1">
    <source>
        <dbReference type="ARBA" id="ARBA00004141"/>
    </source>
</evidence>
<feature type="transmembrane region" description="Helical" evidence="10">
    <location>
        <begin position="24"/>
        <end position="44"/>
    </location>
</feature>
<evidence type="ECO:0000256" key="2">
    <source>
        <dbReference type="ARBA" id="ARBA00022692"/>
    </source>
</evidence>
<dbReference type="InterPro" id="IPR017452">
    <property type="entry name" value="GPCR_Rhodpsn_7TM"/>
</dbReference>
<evidence type="ECO:0000313" key="13">
    <source>
        <dbReference type="Ensembl" id="ENSSFOP00015047520.1"/>
    </source>
</evidence>
<keyword evidence="3 10" id="KW-1133">Transmembrane helix</keyword>
<keyword evidence="15" id="KW-1185">Reference proteome</keyword>
<keyword evidence="7" id="KW-0325">Glycoprotein</keyword>
<name>A0A0P7W9F0_SCLFO</name>
<evidence type="ECO:0000256" key="7">
    <source>
        <dbReference type="ARBA" id="ARBA00023180"/>
    </source>
</evidence>
<evidence type="ECO:0000313" key="15">
    <source>
        <dbReference type="Proteomes" id="UP000694397"/>
    </source>
</evidence>
<reference evidence="13" key="3">
    <citation type="submission" date="2025-05" db="UniProtKB">
        <authorList>
            <consortium name="Ensembl"/>
        </authorList>
    </citation>
    <scope>IDENTIFICATION</scope>
</reference>
<keyword evidence="6 9" id="KW-0675">Receptor</keyword>
<comment type="similarity">
    <text evidence="9">Belongs to the G-protein coupled receptor 1 family.</text>
</comment>
<evidence type="ECO:0000256" key="3">
    <source>
        <dbReference type="ARBA" id="ARBA00022989"/>
    </source>
</evidence>
<feature type="domain" description="G-protein coupled receptors family 1 profile" evidence="11">
    <location>
        <begin position="35"/>
        <end position="297"/>
    </location>
</feature>
<feature type="transmembrane region" description="Helical" evidence="10">
    <location>
        <begin position="135"/>
        <end position="154"/>
    </location>
</feature>
<dbReference type="EMBL" id="JARO02011960">
    <property type="protein sequence ID" value="KPP59564.1"/>
    <property type="molecule type" value="Genomic_DNA"/>
</dbReference>
<keyword evidence="4 9" id="KW-0297">G-protein coupled receptor</keyword>
<evidence type="ECO:0000259" key="11">
    <source>
        <dbReference type="PROSITE" id="PS50262"/>
    </source>
</evidence>
<dbReference type="GO" id="GO:0004930">
    <property type="term" value="F:G protein-coupled receptor activity"/>
    <property type="evidence" value="ECO:0007669"/>
    <property type="project" value="UniProtKB-KW"/>
</dbReference>
<protein>
    <submittedName>
        <fullName evidence="12">Type-1 angiotensin II receptor-like</fullName>
    </submittedName>
</protein>
<feature type="transmembrane region" description="Helical" evidence="10">
    <location>
        <begin position="187"/>
        <end position="210"/>
    </location>
</feature>
<dbReference type="SUPFAM" id="SSF81321">
    <property type="entry name" value="Family A G protein-coupled receptor-like"/>
    <property type="match status" value="1"/>
</dbReference>
<evidence type="ECO:0000256" key="4">
    <source>
        <dbReference type="ARBA" id="ARBA00023040"/>
    </source>
</evidence>
<dbReference type="STRING" id="113540.ENSSFOP00015047520"/>
<feature type="transmembrane region" description="Helical" evidence="10">
    <location>
        <begin position="56"/>
        <end position="76"/>
    </location>
</feature>
<keyword evidence="8 9" id="KW-0807">Transducer</keyword>
<evidence type="ECO:0000313" key="14">
    <source>
        <dbReference type="Proteomes" id="UP000034805"/>
    </source>
</evidence>
<dbReference type="PROSITE" id="PS50262">
    <property type="entry name" value="G_PROTEIN_RECEP_F1_2"/>
    <property type="match status" value="1"/>
</dbReference>
<accession>A0A0P7W9F0</accession>
<dbReference type="PANTHER" id="PTHR24232">
    <property type="entry name" value="G-PROTEIN COUPLED RECEPTOR"/>
    <property type="match status" value="1"/>
</dbReference>
<dbReference type="GO" id="GO:0035025">
    <property type="term" value="P:positive regulation of Rho protein signal transduction"/>
    <property type="evidence" value="ECO:0007669"/>
    <property type="project" value="TreeGrafter"/>
</dbReference>
<dbReference type="Ensembl" id="ENSSFOT00015058945.1">
    <property type="protein sequence ID" value="ENSSFOP00015047520.1"/>
    <property type="gene ID" value="ENSSFOG00015031269.1"/>
</dbReference>
<evidence type="ECO:0000256" key="10">
    <source>
        <dbReference type="SAM" id="Phobius"/>
    </source>
</evidence>
<reference evidence="13 15" key="2">
    <citation type="submission" date="2019-04" db="EMBL/GenBank/DDBJ databases">
        <authorList>
            <consortium name="Wellcome Sanger Institute Data Sharing"/>
        </authorList>
    </citation>
    <scope>NUCLEOTIDE SEQUENCE [LARGE SCALE GENOMIC DNA]</scope>
</reference>
<feature type="transmembrane region" description="Helical" evidence="10">
    <location>
        <begin position="231"/>
        <end position="263"/>
    </location>
</feature>
<comment type="subcellular location">
    <subcellularLocation>
        <location evidence="1">Membrane</location>
        <topology evidence="1">Multi-pass membrane protein</topology>
    </subcellularLocation>
</comment>